<gene>
    <name evidence="6" type="ORF">CM83_2133</name>
    <name evidence="7" type="ORF">g.92237</name>
</gene>
<reference evidence="6" key="2">
    <citation type="submission" date="2014-07" db="EMBL/GenBank/DDBJ databases">
        <authorList>
            <person name="Hull J."/>
        </authorList>
    </citation>
    <scope>NUCLEOTIDE SEQUENCE</scope>
</reference>
<comment type="similarity">
    <text evidence="2">Belongs to the SURF6 family.</text>
</comment>
<keyword evidence="3" id="KW-0539">Nucleus</keyword>
<protein>
    <recommendedName>
        <fullName evidence="5">Ribosomal RNA-processing protein 14/surfeit locus protein 6 C-terminal domain-containing protein</fullName>
    </recommendedName>
</protein>
<reference evidence="6" key="1">
    <citation type="journal article" date="2014" name="PLoS ONE">
        <title>Transcriptome-Based Identification of ABC Transporters in the Western Tarnished Plant Bug Lygus hesperus.</title>
        <authorList>
            <person name="Hull J.J."/>
            <person name="Chaney K."/>
            <person name="Geib S.M."/>
            <person name="Fabrick J.A."/>
            <person name="Brent C.S."/>
            <person name="Walsh D."/>
            <person name="Lavine L.C."/>
        </authorList>
    </citation>
    <scope>NUCLEOTIDE SEQUENCE</scope>
</reference>
<organism evidence="6">
    <name type="scientific">Lygus hesperus</name>
    <name type="common">Western plant bug</name>
    <dbReference type="NCBI Taxonomy" id="30085"/>
    <lineage>
        <taxon>Eukaryota</taxon>
        <taxon>Metazoa</taxon>
        <taxon>Ecdysozoa</taxon>
        <taxon>Arthropoda</taxon>
        <taxon>Hexapoda</taxon>
        <taxon>Insecta</taxon>
        <taxon>Pterygota</taxon>
        <taxon>Neoptera</taxon>
        <taxon>Paraneoptera</taxon>
        <taxon>Hemiptera</taxon>
        <taxon>Heteroptera</taxon>
        <taxon>Panheteroptera</taxon>
        <taxon>Cimicomorpha</taxon>
        <taxon>Miridae</taxon>
        <taxon>Mirini</taxon>
        <taxon>Lygus</taxon>
    </lineage>
</organism>
<feature type="compositionally biased region" description="Basic residues" evidence="4">
    <location>
        <begin position="84"/>
        <end position="93"/>
    </location>
</feature>
<dbReference type="InterPro" id="IPR007019">
    <property type="entry name" value="SURF6"/>
</dbReference>
<dbReference type="GO" id="GO:0003723">
    <property type="term" value="F:RNA binding"/>
    <property type="evidence" value="ECO:0007669"/>
    <property type="project" value="TreeGrafter"/>
</dbReference>
<dbReference type="GO" id="GO:0003677">
    <property type="term" value="F:DNA binding"/>
    <property type="evidence" value="ECO:0007669"/>
    <property type="project" value="TreeGrafter"/>
</dbReference>
<dbReference type="Pfam" id="PF04935">
    <property type="entry name" value="SURF6"/>
    <property type="match status" value="1"/>
</dbReference>
<evidence type="ECO:0000313" key="7">
    <source>
        <dbReference type="EMBL" id="JAQ14362.1"/>
    </source>
</evidence>
<evidence type="ECO:0000313" key="6">
    <source>
        <dbReference type="EMBL" id="JAG32716.1"/>
    </source>
</evidence>
<dbReference type="InterPro" id="IPR029190">
    <property type="entry name" value="Rrp14/SURF6_C"/>
</dbReference>
<comment type="subcellular location">
    <subcellularLocation>
        <location evidence="1">Nucleus</location>
    </subcellularLocation>
</comment>
<sequence length="108" mass="12318">MPVNLSFGNFEMQEMQRLGKRGGGVRELTQLLKQARRGAQTHRTLLRSRDGAEMRQAQLLSAAVQRVGGAKVKDDPVRLSRALARRRQKKRQSAKQWAKRMQTLHEAV</sequence>
<evidence type="ECO:0000256" key="1">
    <source>
        <dbReference type="ARBA" id="ARBA00004123"/>
    </source>
</evidence>
<name>A0A0A9YM58_LYGHE</name>
<dbReference type="GO" id="GO:0042273">
    <property type="term" value="P:ribosomal large subunit biogenesis"/>
    <property type="evidence" value="ECO:0007669"/>
    <property type="project" value="TreeGrafter"/>
</dbReference>
<dbReference type="EMBL" id="GDHC01004267">
    <property type="protein sequence ID" value="JAQ14362.1"/>
    <property type="molecule type" value="Transcribed_RNA"/>
</dbReference>
<evidence type="ECO:0000256" key="3">
    <source>
        <dbReference type="ARBA" id="ARBA00023242"/>
    </source>
</evidence>
<dbReference type="PANTHER" id="PTHR14369">
    <property type="entry name" value="SURFEIT LOCUS PROTEIN 6"/>
    <property type="match status" value="1"/>
</dbReference>
<dbReference type="GO" id="GO:0005730">
    <property type="term" value="C:nucleolus"/>
    <property type="evidence" value="ECO:0007669"/>
    <property type="project" value="TreeGrafter"/>
</dbReference>
<evidence type="ECO:0000256" key="2">
    <source>
        <dbReference type="ARBA" id="ARBA00005904"/>
    </source>
</evidence>
<evidence type="ECO:0000259" key="5">
    <source>
        <dbReference type="Pfam" id="PF04935"/>
    </source>
</evidence>
<feature type="domain" description="Ribosomal RNA-processing protein 14/surfeit locus protein 6 C-terminal" evidence="5">
    <location>
        <begin position="4"/>
        <end position="106"/>
    </location>
</feature>
<dbReference type="PANTHER" id="PTHR14369:SF0">
    <property type="entry name" value="SURFEIT LOCUS PROTEIN 6"/>
    <property type="match status" value="1"/>
</dbReference>
<dbReference type="AlphaFoldDB" id="A0A0A9YM58"/>
<feature type="region of interest" description="Disordered" evidence="4">
    <location>
        <begin position="84"/>
        <end position="108"/>
    </location>
</feature>
<evidence type="ECO:0000256" key="4">
    <source>
        <dbReference type="SAM" id="MobiDB-lite"/>
    </source>
</evidence>
<reference evidence="7" key="3">
    <citation type="journal article" date="2016" name="Gigascience">
        <title>De novo construction of an expanded transcriptome assembly for the western tarnished plant bug, Lygus hesperus.</title>
        <authorList>
            <person name="Tassone E.E."/>
            <person name="Geib S.M."/>
            <person name="Hall B."/>
            <person name="Fabrick J.A."/>
            <person name="Brent C.S."/>
            <person name="Hull J.J."/>
        </authorList>
    </citation>
    <scope>NUCLEOTIDE SEQUENCE</scope>
</reference>
<dbReference type="EMBL" id="GBHO01010888">
    <property type="protein sequence ID" value="JAG32716.1"/>
    <property type="molecule type" value="Transcribed_RNA"/>
</dbReference>
<dbReference type="GO" id="GO:0042274">
    <property type="term" value="P:ribosomal small subunit biogenesis"/>
    <property type="evidence" value="ECO:0007669"/>
    <property type="project" value="TreeGrafter"/>
</dbReference>
<accession>A0A0A9YM58</accession>
<proteinExistence type="inferred from homology"/>